<gene>
    <name evidence="3" type="ORF">DXN04_30835</name>
</gene>
<evidence type="ECO:0000313" key="3">
    <source>
        <dbReference type="EMBL" id="RFM30963.1"/>
    </source>
</evidence>
<accession>A0A3E1NSS1</accession>
<comment type="caution">
    <text evidence="3">The sequence shown here is derived from an EMBL/GenBank/DDBJ whole genome shotgun (WGS) entry which is preliminary data.</text>
</comment>
<dbReference type="OrthoDB" id="643697at2"/>
<dbReference type="InterPro" id="IPR032508">
    <property type="entry name" value="FecR_C"/>
</dbReference>
<dbReference type="Gene3D" id="2.60.120.1440">
    <property type="match status" value="1"/>
</dbReference>
<dbReference type="Pfam" id="PF16344">
    <property type="entry name" value="FecR_C"/>
    <property type="match status" value="1"/>
</dbReference>
<dbReference type="Proteomes" id="UP000261174">
    <property type="component" value="Unassembled WGS sequence"/>
</dbReference>
<protein>
    <submittedName>
        <fullName evidence="3">DUF4974 domain-containing protein</fullName>
    </submittedName>
</protein>
<dbReference type="AlphaFoldDB" id="A0A3E1NSS1"/>
<dbReference type="PANTHER" id="PTHR30273:SF2">
    <property type="entry name" value="PROTEIN FECR"/>
    <property type="match status" value="1"/>
</dbReference>
<dbReference type="GO" id="GO:0016989">
    <property type="term" value="F:sigma factor antagonist activity"/>
    <property type="evidence" value="ECO:0007669"/>
    <property type="project" value="TreeGrafter"/>
</dbReference>
<dbReference type="Gene3D" id="3.55.50.30">
    <property type="match status" value="1"/>
</dbReference>
<feature type="domain" description="FecR protein" evidence="1">
    <location>
        <begin position="165"/>
        <end position="257"/>
    </location>
</feature>
<evidence type="ECO:0000313" key="4">
    <source>
        <dbReference type="Proteomes" id="UP000261174"/>
    </source>
</evidence>
<organism evidence="3 4">
    <name type="scientific">Chitinophaga silvisoli</name>
    <dbReference type="NCBI Taxonomy" id="2291814"/>
    <lineage>
        <taxon>Bacteria</taxon>
        <taxon>Pseudomonadati</taxon>
        <taxon>Bacteroidota</taxon>
        <taxon>Chitinophagia</taxon>
        <taxon>Chitinophagales</taxon>
        <taxon>Chitinophagaceae</taxon>
        <taxon>Chitinophaga</taxon>
    </lineage>
</organism>
<reference evidence="3 4" key="1">
    <citation type="submission" date="2018-08" db="EMBL/GenBank/DDBJ databases">
        <title>Chitinophaga sp. K20C18050901, a novel bacterium isolated from forest soil.</title>
        <authorList>
            <person name="Wang C."/>
        </authorList>
    </citation>
    <scope>NUCLEOTIDE SEQUENCE [LARGE SCALE GENOMIC DNA]</scope>
    <source>
        <strain evidence="3 4">K20C18050901</strain>
    </source>
</reference>
<feature type="domain" description="Protein FecR C-terminal" evidence="2">
    <location>
        <begin position="299"/>
        <end position="363"/>
    </location>
</feature>
<sequence>MSVHPEYIEQLVLDEIAGVITPEDSATLKSLLAQEPEALVIRNDLYAKYGNNPILENLPDTLPVEKVWEGIREKKKSDGRLRTTLGIAATVLMLVGTYKILSPRFRQSGFVHQLSPKNVALQMPGGQVVNLGIAEQQLEVEGVKINSSADSASYSGGTGQLATLIVPAGKEYAITLKDGTIVQLNAQSSMRFPLNFDGPSREITISGEAYIKVAKDPTRAFIVHVPHSTIQVLGTEFNVNTYDSSQVSVALVSGIVRIHTPQDSLLVHPGFAVHYNQDTKLTEAPFDLDSVIAWRNGLYFFHNTSLSELTAVIYRWYGVQVVIDTPEVANRHFSGAMDRKKPIEQFLESLQLTGQFNYNFDKDGVLHLK</sequence>
<dbReference type="Pfam" id="PF04773">
    <property type="entry name" value="FecR"/>
    <property type="match status" value="1"/>
</dbReference>
<proteinExistence type="predicted"/>
<dbReference type="EMBL" id="QTJV01000017">
    <property type="protein sequence ID" value="RFM30963.1"/>
    <property type="molecule type" value="Genomic_DNA"/>
</dbReference>
<evidence type="ECO:0000259" key="1">
    <source>
        <dbReference type="Pfam" id="PF04773"/>
    </source>
</evidence>
<dbReference type="InterPro" id="IPR012373">
    <property type="entry name" value="Ferrdict_sens_TM"/>
</dbReference>
<dbReference type="InterPro" id="IPR006860">
    <property type="entry name" value="FecR"/>
</dbReference>
<name>A0A3E1NSS1_9BACT</name>
<dbReference type="PANTHER" id="PTHR30273">
    <property type="entry name" value="PERIPLASMIC SIGNAL SENSOR AND SIGMA FACTOR ACTIVATOR FECR-RELATED"/>
    <property type="match status" value="1"/>
</dbReference>
<evidence type="ECO:0000259" key="2">
    <source>
        <dbReference type="Pfam" id="PF16344"/>
    </source>
</evidence>
<dbReference type="RefSeq" id="WP_116857277.1">
    <property type="nucleotide sequence ID" value="NZ_QTJV01000017.1"/>
</dbReference>
<keyword evidence="4" id="KW-1185">Reference proteome</keyword>